<reference evidence="1 2" key="1">
    <citation type="journal article" date="2006" name="PLoS Genet.">
        <title>The complete genome sequence and comparative genome analysis of the high pathogenicity Yersinia enterocolitica strain 8081.</title>
        <authorList>
            <person name="Thomson N.R."/>
            <person name="Howard S."/>
            <person name="Wren B.W."/>
            <person name="Holden M.T.G."/>
            <person name="Crossman L."/>
            <person name="Challis G.L."/>
            <person name="Churcher C."/>
            <person name="Mungall K."/>
            <person name="Brooks K."/>
            <person name="Chillingworth T."/>
            <person name="Feltwell T."/>
            <person name="Abdellah Z."/>
            <person name="Hauser H."/>
            <person name="Jagels K."/>
            <person name="Maddison M."/>
            <person name="Moule S."/>
            <person name="Sanders M."/>
            <person name="Whitehead S."/>
            <person name="Quail M.A."/>
            <person name="Dougan G."/>
            <person name="Parkhill J."/>
            <person name="Prentice M.B."/>
        </authorList>
    </citation>
    <scope>NUCLEOTIDE SEQUENCE [LARGE SCALE GENOMIC DNA]</scope>
    <source>
        <strain evidence="2">NCTC 13174 / 8081</strain>
    </source>
</reference>
<name>A1JLT1_YERE8</name>
<dbReference type="Proteomes" id="UP000000642">
    <property type="component" value="Chromosome"/>
</dbReference>
<evidence type="ECO:0000313" key="2">
    <source>
        <dbReference type="Proteomes" id="UP000000642"/>
    </source>
</evidence>
<protein>
    <submittedName>
        <fullName evidence="1">Hypothetical phage protein</fullName>
    </submittedName>
</protein>
<dbReference type="PATRIC" id="fig|393305.7.peg.1959"/>
<proteinExistence type="predicted"/>
<gene>
    <name evidence="1" type="ordered locus">YE1809</name>
</gene>
<dbReference type="KEGG" id="yen:YE1809"/>
<accession>A1JLT1</accession>
<dbReference type="EMBL" id="AM286415">
    <property type="protein sequence ID" value="CAL11880.1"/>
    <property type="molecule type" value="Genomic_DNA"/>
</dbReference>
<dbReference type="eggNOG" id="COG4226">
    <property type="taxonomic scope" value="Bacteria"/>
</dbReference>
<dbReference type="AlphaFoldDB" id="A1JLT1"/>
<sequence>MDITMKINGHTTTTFGIELKMFRGKFIGLNSSADFYTYCLVELKKEGTLSGGVFG</sequence>
<organism evidence="1 2">
    <name type="scientific">Yersinia enterocolitica serotype O:8 / biotype 1B (strain NCTC 13174 / 8081)</name>
    <dbReference type="NCBI Taxonomy" id="393305"/>
    <lineage>
        <taxon>Bacteria</taxon>
        <taxon>Pseudomonadati</taxon>
        <taxon>Pseudomonadota</taxon>
        <taxon>Gammaproteobacteria</taxon>
        <taxon>Enterobacterales</taxon>
        <taxon>Yersiniaceae</taxon>
        <taxon>Yersinia</taxon>
    </lineage>
</organism>
<dbReference type="HOGENOM" id="CLU_199178_0_0_6"/>
<dbReference type="OrthoDB" id="5297106at2"/>
<evidence type="ECO:0000313" key="1">
    <source>
        <dbReference type="EMBL" id="CAL11880.1"/>
    </source>
</evidence>